<evidence type="ECO:0000256" key="2">
    <source>
        <dbReference type="ARBA" id="ARBA00022771"/>
    </source>
</evidence>
<protein>
    <submittedName>
        <fullName evidence="8">Ring finger domain</fullName>
    </submittedName>
</protein>
<dbReference type="GO" id="GO:0016567">
    <property type="term" value="P:protein ubiquitination"/>
    <property type="evidence" value="ECO:0007669"/>
    <property type="project" value="UniProtKB-UniPathway"/>
</dbReference>
<sequence>MLVILLSACGYIAIAAIKALELHGPQPFMIARELVTEDEVSLILIPIVLGGIVEFFYELLSMALIGPIESPERAEAIYSHFVPSLVKYYVDNQAVMIFGNITMPQPFALALAIIVKDITFAYQTIVVRRVNDLYLNTARPNAQYVLHCALNLFTFIVLALFAARAFNTMGSADLMFSYVAIETVGSAVVMMLSVCRLGLWTLLRMKSVRSEALLQVGLLTSTVSLFMQLCVILVQPYLMHKCGFIDLSAPFVLYFVAPRLYSILAGLIRSFSEFRRFRRIMRLFSSFPPPTPEALEDATCTICYDSVIHGAMGDSTPIQLPCGHILHGGCLRSWAARSAACPVCRADFSHVSAESGGQPRAATMQRDIEQEQREEETREGHQEQQDQPPAEPAPEPESARYRVTGITEPIIHGEDAEGRPILISAIPGSHVVWVPLVVPTNGEMDGDGLRAAYLEAARAVCDRQRQLEIQTAGQG</sequence>
<dbReference type="GO" id="GO:0061630">
    <property type="term" value="F:ubiquitin protein ligase activity"/>
    <property type="evidence" value="ECO:0007669"/>
    <property type="project" value="UniProtKB-EC"/>
</dbReference>
<evidence type="ECO:0000256" key="3">
    <source>
        <dbReference type="ARBA" id="ARBA00022833"/>
    </source>
</evidence>
<feature type="domain" description="RING-type" evidence="7">
    <location>
        <begin position="300"/>
        <end position="345"/>
    </location>
</feature>
<dbReference type="Proteomes" id="UP000717585">
    <property type="component" value="Unassembled WGS sequence"/>
</dbReference>
<dbReference type="InterPro" id="IPR013083">
    <property type="entry name" value="Znf_RING/FYVE/PHD"/>
</dbReference>
<evidence type="ECO:0000256" key="5">
    <source>
        <dbReference type="SAM" id="MobiDB-lite"/>
    </source>
</evidence>
<feature type="compositionally biased region" description="Basic and acidic residues" evidence="5">
    <location>
        <begin position="366"/>
        <end position="384"/>
    </location>
</feature>
<feature type="transmembrane region" description="Helical" evidence="6">
    <location>
        <begin position="212"/>
        <end position="239"/>
    </location>
</feature>
<keyword evidence="9" id="KW-1185">Reference proteome</keyword>
<dbReference type="SUPFAM" id="SSF57850">
    <property type="entry name" value="RING/U-box"/>
    <property type="match status" value="1"/>
</dbReference>
<keyword evidence="3" id="KW-0862">Zinc</keyword>
<dbReference type="PANTHER" id="PTHR22763">
    <property type="entry name" value="RING ZINC FINGER PROTEIN"/>
    <property type="match status" value="1"/>
</dbReference>
<dbReference type="GO" id="GO:0005789">
    <property type="term" value="C:endoplasmic reticulum membrane"/>
    <property type="evidence" value="ECO:0007669"/>
    <property type="project" value="UniProtKB-SubCell"/>
</dbReference>
<evidence type="ECO:0000259" key="7">
    <source>
        <dbReference type="PROSITE" id="PS50089"/>
    </source>
</evidence>
<proteinExistence type="predicted"/>
<keyword evidence="6" id="KW-0472">Membrane</keyword>
<reference evidence="8" key="1">
    <citation type="submission" date="2021-05" db="EMBL/GenBank/DDBJ databases">
        <title>A free-living protist that lacks canonical eukaryotic 1 DNA replication and segregation systems.</title>
        <authorList>
            <person name="Salas-Leiva D.E."/>
            <person name="Tromer E.C."/>
            <person name="Curtis B.A."/>
            <person name="Jerlstrom-Hultqvist J."/>
            <person name="Kolisko M."/>
            <person name="Yi Z."/>
            <person name="Salas-Leiva J.S."/>
            <person name="Gallot-Lavallee L."/>
            <person name="Kops G.J.P.L."/>
            <person name="Archibald J.M."/>
            <person name="Simpson A.G.B."/>
            <person name="Roger A.J."/>
        </authorList>
    </citation>
    <scope>NUCLEOTIDE SEQUENCE</scope>
    <source>
        <strain evidence="8">BICM</strain>
    </source>
</reference>
<accession>A0A8J6AXV1</accession>
<evidence type="ECO:0000313" key="9">
    <source>
        <dbReference type="Proteomes" id="UP000717585"/>
    </source>
</evidence>
<evidence type="ECO:0000256" key="6">
    <source>
        <dbReference type="SAM" id="Phobius"/>
    </source>
</evidence>
<dbReference type="AlphaFoldDB" id="A0A8J6AXV1"/>
<keyword evidence="2 4" id="KW-0863">Zinc-finger</keyword>
<evidence type="ECO:0000313" key="8">
    <source>
        <dbReference type="EMBL" id="KAG9397516.1"/>
    </source>
</evidence>
<feature type="transmembrane region" description="Helical" evidence="6">
    <location>
        <begin position="251"/>
        <end position="272"/>
    </location>
</feature>
<name>A0A8J6AXV1_9EUKA</name>
<dbReference type="Gene3D" id="3.30.40.10">
    <property type="entry name" value="Zinc/RING finger domain, C3HC4 (zinc finger)"/>
    <property type="match status" value="1"/>
</dbReference>
<dbReference type="PANTHER" id="PTHR22763:SF184">
    <property type="entry name" value="E3 UBIQUITIN-PROTEIN LIGASE SYNOVIOLIN"/>
    <property type="match status" value="1"/>
</dbReference>
<dbReference type="InterPro" id="IPR050731">
    <property type="entry name" value="HRD1_E3_ubiq-ligases"/>
</dbReference>
<organism evidence="8 9">
    <name type="scientific">Carpediemonas membranifera</name>
    <dbReference type="NCBI Taxonomy" id="201153"/>
    <lineage>
        <taxon>Eukaryota</taxon>
        <taxon>Metamonada</taxon>
        <taxon>Carpediemonas-like organisms</taxon>
        <taxon>Carpediemonas</taxon>
    </lineage>
</organism>
<feature type="region of interest" description="Disordered" evidence="5">
    <location>
        <begin position="352"/>
        <end position="397"/>
    </location>
</feature>
<dbReference type="EMBL" id="JAHDYR010000001">
    <property type="protein sequence ID" value="KAG9397516.1"/>
    <property type="molecule type" value="Genomic_DNA"/>
</dbReference>
<gene>
    <name evidence="8" type="ORF">J8273_0646</name>
</gene>
<dbReference type="UniPathway" id="UPA00143"/>
<dbReference type="GO" id="GO:0043161">
    <property type="term" value="P:proteasome-mediated ubiquitin-dependent protein catabolic process"/>
    <property type="evidence" value="ECO:0007669"/>
    <property type="project" value="TreeGrafter"/>
</dbReference>
<dbReference type="SMART" id="SM00184">
    <property type="entry name" value="RING"/>
    <property type="match status" value="1"/>
</dbReference>
<evidence type="ECO:0000256" key="4">
    <source>
        <dbReference type="PROSITE-ProRule" id="PRU00175"/>
    </source>
</evidence>
<comment type="caution">
    <text evidence="8">The sequence shown here is derived from an EMBL/GenBank/DDBJ whole genome shotgun (WGS) entry which is preliminary data.</text>
</comment>
<dbReference type="InterPro" id="IPR001841">
    <property type="entry name" value="Znf_RING"/>
</dbReference>
<keyword evidence="1" id="KW-0479">Metal-binding</keyword>
<dbReference type="PROSITE" id="PS50089">
    <property type="entry name" value="ZF_RING_2"/>
    <property type="match status" value="1"/>
</dbReference>
<feature type="transmembrane region" description="Helical" evidence="6">
    <location>
        <begin position="175"/>
        <end position="200"/>
    </location>
</feature>
<dbReference type="OrthoDB" id="409354at2759"/>
<dbReference type="GO" id="GO:0036503">
    <property type="term" value="P:ERAD pathway"/>
    <property type="evidence" value="ECO:0007669"/>
    <property type="project" value="TreeGrafter"/>
</dbReference>
<dbReference type="GO" id="GO:0008270">
    <property type="term" value="F:zinc ion binding"/>
    <property type="evidence" value="ECO:0007669"/>
    <property type="project" value="UniProtKB-KW"/>
</dbReference>
<feature type="transmembrane region" description="Helical" evidence="6">
    <location>
        <begin position="144"/>
        <end position="163"/>
    </location>
</feature>
<keyword evidence="6" id="KW-1133">Transmembrane helix</keyword>
<dbReference type="Pfam" id="PF13639">
    <property type="entry name" value="zf-RING_2"/>
    <property type="match status" value="1"/>
</dbReference>
<evidence type="ECO:0000256" key="1">
    <source>
        <dbReference type="ARBA" id="ARBA00022723"/>
    </source>
</evidence>
<keyword evidence="6" id="KW-0812">Transmembrane</keyword>